<feature type="transmembrane region" description="Helical" evidence="1">
    <location>
        <begin position="40"/>
        <end position="65"/>
    </location>
</feature>
<evidence type="ECO:0000256" key="1">
    <source>
        <dbReference type="SAM" id="Phobius"/>
    </source>
</evidence>
<keyword evidence="1" id="KW-0812">Transmembrane</keyword>
<dbReference type="EMBL" id="SLWS01000001">
    <property type="protein sequence ID" value="TCO64897.1"/>
    <property type="molecule type" value="Genomic_DNA"/>
</dbReference>
<gene>
    <name evidence="2" type="ORF">EV192_101681</name>
</gene>
<dbReference type="RefSeq" id="WP_132110930.1">
    <property type="nucleotide sequence ID" value="NZ_SLWS01000001.1"/>
</dbReference>
<dbReference type="OrthoDB" id="3681611at2"/>
<proteinExistence type="predicted"/>
<evidence type="ECO:0000313" key="2">
    <source>
        <dbReference type="EMBL" id="TCO64897.1"/>
    </source>
</evidence>
<dbReference type="Proteomes" id="UP000295680">
    <property type="component" value="Unassembled WGS sequence"/>
</dbReference>
<keyword evidence="1" id="KW-0472">Membrane</keyword>
<organism evidence="2 3">
    <name type="scientific">Actinocrispum wychmicini</name>
    <dbReference type="NCBI Taxonomy" id="1213861"/>
    <lineage>
        <taxon>Bacteria</taxon>
        <taxon>Bacillati</taxon>
        <taxon>Actinomycetota</taxon>
        <taxon>Actinomycetes</taxon>
        <taxon>Pseudonocardiales</taxon>
        <taxon>Pseudonocardiaceae</taxon>
        <taxon>Actinocrispum</taxon>
    </lineage>
</organism>
<name>A0A4R2JZU7_9PSEU</name>
<sequence>MSEQELRDGLRLAVADEPPMTFNLDDLVSTAERLTRRRRALVAVGAGTALVAAAAVAVPVLLGIAPGGPAELPMAASSTPSAVPKSPSVDYLTRRGQEMQAYLQTQFPRVVPGVTQVVAEPFGGEATGQVDAGQQYLNTFVKFVVSDAPTAVNVQVQTTSAADQDCAGCQSVQQVDGSKVLLQVEDEQDGTKILTAIHKRVDGSVTKVATYNYDPTGTSAPKFKDGMLTVDQLLRLATDPQLHM</sequence>
<dbReference type="AlphaFoldDB" id="A0A4R2JZU7"/>
<protein>
    <submittedName>
        <fullName evidence="2">Uncharacterized protein</fullName>
    </submittedName>
</protein>
<keyword evidence="3" id="KW-1185">Reference proteome</keyword>
<evidence type="ECO:0000313" key="3">
    <source>
        <dbReference type="Proteomes" id="UP000295680"/>
    </source>
</evidence>
<keyword evidence="1" id="KW-1133">Transmembrane helix</keyword>
<comment type="caution">
    <text evidence="2">The sequence shown here is derived from an EMBL/GenBank/DDBJ whole genome shotgun (WGS) entry which is preliminary data.</text>
</comment>
<accession>A0A4R2JZU7</accession>
<reference evidence="2 3" key="1">
    <citation type="submission" date="2019-03" db="EMBL/GenBank/DDBJ databases">
        <title>Genomic Encyclopedia of Type Strains, Phase IV (KMG-IV): sequencing the most valuable type-strain genomes for metagenomic binning, comparative biology and taxonomic classification.</title>
        <authorList>
            <person name="Goeker M."/>
        </authorList>
    </citation>
    <scope>NUCLEOTIDE SEQUENCE [LARGE SCALE GENOMIC DNA]</scope>
    <source>
        <strain evidence="2 3">DSM 45934</strain>
    </source>
</reference>